<evidence type="ECO:0000256" key="4">
    <source>
        <dbReference type="ARBA" id="ARBA00022723"/>
    </source>
</evidence>
<comment type="function">
    <text evidence="1">Specific class of high-redox-potential 4Fe-4S ferredoxins. Functions in anaerobic electron transport in most purple and in some other photosynthetic bacteria and in at least one genus (Paracoccus) of halophilic, denitrifying bacteria.</text>
</comment>
<name>A0ABV7FI54_9GAMM</name>
<evidence type="ECO:0000259" key="10">
    <source>
        <dbReference type="PROSITE" id="PS51373"/>
    </source>
</evidence>
<keyword evidence="7" id="KW-0408">Iron</keyword>
<dbReference type="InterPro" id="IPR019546">
    <property type="entry name" value="TAT_signal_bac_arc"/>
</dbReference>
<feature type="signal peptide" evidence="9">
    <location>
        <begin position="1"/>
        <end position="27"/>
    </location>
</feature>
<evidence type="ECO:0000256" key="9">
    <source>
        <dbReference type="SAM" id="SignalP"/>
    </source>
</evidence>
<evidence type="ECO:0000313" key="12">
    <source>
        <dbReference type="Proteomes" id="UP001595555"/>
    </source>
</evidence>
<keyword evidence="8" id="KW-0411">Iron-sulfur</keyword>
<dbReference type="Proteomes" id="UP001595555">
    <property type="component" value="Unassembled WGS sequence"/>
</dbReference>
<gene>
    <name evidence="11" type="ORF">ACFODX_09735</name>
</gene>
<proteinExistence type="predicted"/>
<feature type="domain" description="High potential iron-sulfur proteins family profile" evidence="10">
    <location>
        <begin position="26"/>
        <end position="94"/>
    </location>
</feature>
<organism evidence="11 12">
    <name type="scientific">Cellvibrio fontiphilus</name>
    <dbReference type="NCBI Taxonomy" id="1815559"/>
    <lineage>
        <taxon>Bacteria</taxon>
        <taxon>Pseudomonadati</taxon>
        <taxon>Pseudomonadota</taxon>
        <taxon>Gammaproteobacteria</taxon>
        <taxon>Cellvibrionales</taxon>
        <taxon>Cellvibrionaceae</taxon>
        <taxon>Cellvibrio</taxon>
    </lineage>
</organism>
<evidence type="ECO:0000256" key="7">
    <source>
        <dbReference type="ARBA" id="ARBA00023004"/>
    </source>
</evidence>
<keyword evidence="5 9" id="KW-0732">Signal</keyword>
<keyword evidence="2" id="KW-0813">Transport</keyword>
<dbReference type="RefSeq" id="WP_324259908.1">
    <property type="nucleotide sequence ID" value="NZ_JAYKTU010000011.1"/>
</dbReference>
<feature type="chain" id="PRO_5047302798" evidence="9">
    <location>
        <begin position="28"/>
        <end position="94"/>
    </location>
</feature>
<evidence type="ECO:0000256" key="5">
    <source>
        <dbReference type="ARBA" id="ARBA00022729"/>
    </source>
</evidence>
<keyword evidence="3" id="KW-0004">4Fe-4S</keyword>
<evidence type="ECO:0000256" key="2">
    <source>
        <dbReference type="ARBA" id="ARBA00022448"/>
    </source>
</evidence>
<evidence type="ECO:0000256" key="1">
    <source>
        <dbReference type="ARBA" id="ARBA00002137"/>
    </source>
</evidence>
<keyword evidence="4" id="KW-0479">Metal-binding</keyword>
<dbReference type="NCBIfam" id="TIGR01409">
    <property type="entry name" value="TAT_signal_seq"/>
    <property type="match status" value="1"/>
</dbReference>
<dbReference type="SUPFAM" id="SSF57652">
    <property type="entry name" value="HIPIP (high potential iron protein)"/>
    <property type="match status" value="1"/>
</dbReference>
<dbReference type="Pfam" id="PF01355">
    <property type="entry name" value="HIPIP"/>
    <property type="match status" value="1"/>
</dbReference>
<protein>
    <submittedName>
        <fullName evidence="11">High-potential iron-sulfur protein</fullName>
    </submittedName>
</protein>
<evidence type="ECO:0000256" key="6">
    <source>
        <dbReference type="ARBA" id="ARBA00022982"/>
    </source>
</evidence>
<evidence type="ECO:0000256" key="8">
    <source>
        <dbReference type="ARBA" id="ARBA00023014"/>
    </source>
</evidence>
<dbReference type="PROSITE" id="PS51373">
    <property type="entry name" value="HIPIP"/>
    <property type="match status" value="1"/>
</dbReference>
<accession>A0ABV7FI54</accession>
<dbReference type="InterPro" id="IPR000170">
    <property type="entry name" value="High_potential_FeS_prot"/>
</dbReference>
<keyword evidence="12" id="KW-1185">Reference proteome</keyword>
<reference evidence="12" key="1">
    <citation type="journal article" date="2019" name="Int. J. Syst. Evol. Microbiol.">
        <title>The Global Catalogue of Microorganisms (GCM) 10K type strain sequencing project: providing services to taxonomists for standard genome sequencing and annotation.</title>
        <authorList>
            <consortium name="The Broad Institute Genomics Platform"/>
            <consortium name="The Broad Institute Genome Sequencing Center for Infectious Disease"/>
            <person name="Wu L."/>
            <person name="Ma J."/>
        </authorList>
    </citation>
    <scope>NUCLEOTIDE SEQUENCE [LARGE SCALE GENOMIC DNA]</scope>
    <source>
        <strain evidence="12">KCTC 52237</strain>
    </source>
</reference>
<sequence>MKRRDFIKLSGIGAGLALIPVTNLAVAETPKVSPTEPQASALGYVEQSPQAGSNCANCAQAKGDLAGEWVGCNIFPGKEVKAAGWCKVWSPRPQ</sequence>
<dbReference type="InterPro" id="IPR036369">
    <property type="entry name" value="HIPIP_sf"/>
</dbReference>
<dbReference type="Gene3D" id="4.10.490.10">
    <property type="entry name" value="High potential iron-sulphur protein"/>
    <property type="match status" value="1"/>
</dbReference>
<keyword evidence="6" id="KW-0249">Electron transport</keyword>
<evidence type="ECO:0000256" key="3">
    <source>
        <dbReference type="ARBA" id="ARBA00022485"/>
    </source>
</evidence>
<dbReference type="EMBL" id="JBHRTF010000004">
    <property type="protein sequence ID" value="MFC3115837.1"/>
    <property type="molecule type" value="Genomic_DNA"/>
</dbReference>
<evidence type="ECO:0000313" key="11">
    <source>
        <dbReference type="EMBL" id="MFC3115837.1"/>
    </source>
</evidence>
<comment type="caution">
    <text evidence="11">The sequence shown here is derived from an EMBL/GenBank/DDBJ whole genome shotgun (WGS) entry which is preliminary data.</text>
</comment>